<evidence type="ECO:0000313" key="6">
    <source>
        <dbReference type="Proteomes" id="UP000215902"/>
    </source>
</evidence>
<dbReference type="EMBL" id="NIVC01003410">
    <property type="protein sequence ID" value="PAA51528.1"/>
    <property type="molecule type" value="Genomic_DNA"/>
</dbReference>
<keyword evidence="6" id="KW-1185">Reference proteome</keyword>
<dbReference type="EMBL" id="NIVC01004815">
    <property type="protein sequence ID" value="PAA46534.1"/>
    <property type="molecule type" value="Genomic_DNA"/>
</dbReference>
<evidence type="ECO:0000313" key="2">
    <source>
        <dbReference type="EMBL" id="PAA46534.1"/>
    </source>
</evidence>
<organism evidence="2 6">
    <name type="scientific">Macrostomum lignano</name>
    <dbReference type="NCBI Taxonomy" id="282301"/>
    <lineage>
        <taxon>Eukaryota</taxon>
        <taxon>Metazoa</taxon>
        <taxon>Spiralia</taxon>
        <taxon>Lophotrochozoa</taxon>
        <taxon>Platyhelminthes</taxon>
        <taxon>Rhabditophora</taxon>
        <taxon>Macrostomorpha</taxon>
        <taxon>Macrostomida</taxon>
        <taxon>Macrostomidae</taxon>
        <taxon>Macrostomum</taxon>
    </lineage>
</organism>
<evidence type="ECO:0000313" key="3">
    <source>
        <dbReference type="EMBL" id="PAA51528.1"/>
    </source>
</evidence>
<evidence type="ECO:0000313" key="4">
    <source>
        <dbReference type="EMBL" id="PAA78411.1"/>
    </source>
</evidence>
<proteinExistence type="predicted"/>
<accession>A0A267DCZ4</accession>
<evidence type="ECO:0000313" key="5">
    <source>
        <dbReference type="EMBL" id="PAA90411.1"/>
    </source>
</evidence>
<dbReference type="EMBL" id="NIVC01000110">
    <property type="protein sequence ID" value="PAA90411.1"/>
    <property type="molecule type" value="Genomic_DNA"/>
</dbReference>
<evidence type="ECO:0000256" key="1">
    <source>
        <dbReference type="SAM" id="SignalP"/>
    </source>
</evidence>
<feature type="chain" id="PRO_5011915918" evidence="1">
    <location>
        <begin position="31"/>
        <end position="62"/>
    </location>
</feature>
<comment type="caution">
    <text evidence="2">The sequence shown here is derived from an EMBL/GenBank/DDBJ whole genome shotgun (WGS) entry which is preliminary data.</text>
</comment>
<keyword evidence="1" id="KW-0732">Signal</keyword>
<gene>
    <name evidence="3" type="ORF">BOX15_Mlig005836g1</name>
    <name evidence="2" type="ORF">BOX15_Mlig005836g2</name>
    <name evidence="4" type="ORF">BOX15_Mlig005836g3</name>
    <name evidence="5" type="ORF">BOX15_Mlig014890g1</name>
</gene>
<feature type="signal peptide" evidence="1">
    <location>
        <begin position="1"/>
        <end position="30"/>
    </location>
</feature>
<reference evidence="2 6" key="1">
    <citation type="submission" date="2017-06" db="EMBL/GenBank/DDBJ databases">
        <title>A platform for efficient transgenesis in Macrostomum lignano, a flatworm model organism for stem cell research.</title>
        <authorList>
            <person name="Berezikov E."/>
        </authorList>
    </citation>
    <scope>NUCLEOTIDE SEQUENCE [LARGE SCALE GENOMIC DNA]</scope>
    <source>
        <strain evidence="2">DV1</strain>
        <tissue evidence="2">Whole organism</tissue>
    </source>
</reference>
<name>A0A267DCZ4_9PLAT</name>
<protein>
    <submittedName>
        <fullName evidence="2">Uncharacterized protein</fullName>
    </submittedName>
</protein>
<sequence length="62" mass="6883">MLWQRSGGSAKLVLCLLILLIGLHTTYCCARDTLNFLGGYKKVAKGHNPMYSPVDGRLMGYH</sequence>
<dbReference type="EMBL" id="NIVC01000691">
    <property type="protein sequence ID" value="PAA78411.1"/>
    <property type="molecule type" value="Genomic_DNA"/>
</dbReference>
<dbReference type="Proteomes" id="UP000215902">
    <property type="component" value="Unassembled WGS sequence"/>
</dbReference>
<dbReference type="AlphaFoldDB" id="A0A267DCZ4"/>